<dbReference type="Proteomes" id="UP000092544">
    <property type="component" value="Unassembled WGS sequence"/>
</dbReference>
<name>A0A1A8TAU8_9GAMM</name>
<dbReference type="AlphaFoldDB" id="A0A1A8TAU8"/>
<keyword evidence="1" id="KW-0812">Transmembrane</keyword>
<organism evidence="2 3">
    <name type="scientific">Marinomonas spartinae</name>
    <dbReference type="NCBI Taxonomy" id="1792290"/>
    <lineage>
        <taxon>Bacteria</taxon>
        <taxon>Pseudomonadati</taxon>
        <taxon>Pseudomonadota</taxon>
        <taxon>Gammaproteobacteria</taxon>
        <taxon>Oceanospirillales</taxon>
        <taxon>Oceanospirillaceae</taxon>
        <taxon>Marinomonas</taxon>
    </lineage>
</organism>
<dbReference type="OrthoDB" id="5590771at2"/>
<evidence type="ECO:0000313" key="3">
    <source>
        <dbReference type="Proteomes" id="UP000092544"/>
    </source>
</evidence>
<feature type="transmembrane region" description="Helical" evidence="1">
    <location>
        <begin position="92"/>
        <end position="109"/>
    </location>
</feature>
<keyword evidence="3" id="KW-1185">Reference proteome</keyword>
<sequence>MVTVKRVEAGNYVVSDGRMIVKNGNSWYILKEGGGHDFGPVTTLSAAKEYVQTGISSVGQHNPGSAYGKRQSKKEFNAYLASEAKQGNYGPIILYTVIIAFFVILLTYIQTKK</sequence>
<proteinExistence type="predicted"/>
<evidence type="ECO:0000313" key="2">
    <source>
        <dbReference type="EMBL" id="SBS28873.1"/>
    </source>
</evidence>
<keyword evidence="1" id="KW-1133">Transmembrane helix</keyword>
<dbReference type="EMBL" id="FLOB01000002">
    <property type="protein sequence ID" value="SBS28873.1"/>
    <property type="molecule type" value="Genomic_DNA"/>
</dbReference>
<reference evidence="2 3" key="1">
    <citation type="submission" date="2016-06" db="EMBL/GenBank/DDBJ databases">
        <authorList>
            <person name="Kjaerup R.B."/>
            <person name="Dalgaard T.S."/>
            <person name="Juul-Madsen H.R."/>
        </authorList>
    </citation>
    <scope>NUCLEOTIDE SEQUENCE [LARGE SCALE GENOMIC DNA]</scope>
    <source>
        <strain evidence="2 3">CECT 8886</strain>
    </source>
</reference>
<evidence type="ECO:0000256" key="1">
    <source>
        <dbReference type="SAM" id="Phobius"/>
    </source>
</evidence>
<gene>
    <name evidence="2" type="ORF">MSP8886_01344</name>
</gene>
<accession>A0A1A8TAU8</accession>
<dbReference type="RefSeq" id="WP_067013964.1">
    <property type="nucleotide sequence ID" value="NZ_FLOB01000002.1"/>
</dbReference>
<dbReference type="STRING" id="1792290.MSP8886_01344"/>
<keyword evidence="1" id="KW-0472">Membrane</keyword>
<protein>
    <submittedName>
        <fullName evidence="2">Uncharacterized protein</fullName>
    </submittedName>
</protein>